<keyword evidence="2" id="KW-1185">Reference proteome</keyword>
<organism evidence="1 2">
    <name type="scientific">Noviherbaspirillum autotrophicum</name>
    <dbReference type="NCBI Taxonomy" id="709839"/>
    <lineage>
        <taxon>Bacteria</taxon>
        <taxon>Pseudomonadati</taxon>
        <taxon>Pseudomonadota</taxon>
        <taxon>Betaproteobacteria</taxon>
        <taxon>Burkholderiales</taxon>
        <taxon>Oxalobacteraceae</taxon>
        <taxon>Noviherbaspirillum</taxon>
    </lineage>
</organism>
<reference evidence="1 2" key="1">
    <citation type="submission" date="2014-12" db="EMBL/GenBank/DDBJ databases">
        <title>Denitrispirillum autotrophicum gen. nov., sp. nov., Denitrifying, Facultatively Autotrophic Bacteria Isolated from Rice Paddy Soil.</title>
        <authorList>
            <person name="Ishii S."/>
            <person name="Ashida N."/>
            <person name="Ohno H."/>
            <person name="Otsuka S."/>
            <person name="Yokota A."/>
            <person name="Senoo K."/>
        </authorList>
    </citation>
    <scope>NUCLEOTIDE SEQUENCE [LARGE SCALE GENOMIC DNA]</scope>
    <source>
        <strain evidence="1 2">TSA66</strain>
    </source>
</reference>
<dbReference type="SUPFAM" id="SSF46458">
    <property type="entry name" value="Globin-like"/>
    <property type="match status" value="1"/>
</dbReference>
<evidence type="ECO:0008006" key="3">
    <source>
        <dbReference type="Google" id="ProtNLM"/>
    </source>
</evidence>
<evidence type="ECO:0000313" key="2">
    <source>
        <dbReference type="Proteomes" id="UP000031572"/>
    </source>
</evidence>
<proteinExistence type="predicted"/>
<comment type="caution">
    <text evidence="1">The sequence shown here is derived from an EMBL/GenBank/DDBJ whole genome shotgun (WGS) entry which is preliminary data.</text>
</comment>
<dbReference type="STRING" id="709839.TSA66_17005"/>
<evidence type="ECO:0000313" key="1">
    <source>
        <dbReference type="EMBL" id="KIF82111.1"/>
    </source>
</evidence>
<dbReference type="AlphaFoldDB" id="A0A0C2BVQ9"/>
<dbReference type="GO" id="GO:0020037">
    <property type="term" value="F:heme binding"/>
    <property type="evidence" value="ECO:0007669"/>
    <property type="project" value="InterPro"/>
</dbReference>
<sequence length="125" mass="14019">MENGNAVSEASIKVMVDSFYAEVRKDEVLGPVFEHALHGQWDAHMPRMYAFWSTVLLGSGSFQGNVYGKHMALPGITKEHFVRWLALFKDTVNRLWAPEAAQEAMLVADRIAGSLQYGFFGKRLA</sequence>
<name>A0A0C2BVQ9_9BURK</name>
<dbReference type="InterPro" id="IPR009050">
    <property type="entry name" value="Globin-like_sf"/>
</dbReference>
<dbReference type="CDD" id="cd08916">
    <property type="entry name" value="TrHb3_P"/>
    <property type="match status" value="1"/>
</dbReference>
<dbReference type="EMBL" id="JWJG01000028">
    <property type="protein sequence ID" value="KIF82111.1"/>
    <property type="molecule type" value="Genomic_DNA"/>
</dbReference>
<dbReference type="Gene3D" id="1.10.490.10">
    <property type="entry name" value="Globins"/>
    <property type="match status" value="1"/>
</dbReference>
<dbReference type="RefSeq" id="WP_040040788.1">
    <property type="nucleotide sequence ID" value="NZ_JWJG01000028.1"/>
</dbReference>
<dbReference type="OrthoDB" id="25954at2"/>
<dbReference type="InterPro" id="IPR012292">
    <property type="entry name" value="Globin/Proto"/>
</dbReference>
<protein>
    <recommendedName>
        <fullName evidence="3">Globin</fullName>
    </recommendedName>
</protein>
<accession>A0A0C2BVQ9</accession>
<gene>
    <name evidence="1" type="ORF">TSA66_17005</name>
</gene>
<dbReference type="Proteomes" id="UP000031572">
    <property type="component" value="Unassembled WGS sequence"/>
</dbReference>
<dbReference type="GO" id="GO:0019825">
    <property type="term" value="F:oxygen binding"/>
    <property type="evidence" value="ECO:0007669"/>
    <property type="project" value="InterPro"/>
</dbReference>